<protein>
    <submittedName>
        <fullName evidence="1">Uncharacterized protein</fullName>
    </submittedName>
</protein>
<sequence>MQQLVIGRLKHIIYSTHPDSHVRETAAVLQIFELQPDVHPQAHVPVIEPTNRHALIPLQYIYCVVNTQHDCIRLKCPADGIEYRKQERETTTVKTTVVRHIEPATYLINLNSIHNHNPILAILPPHL</sequence>
<dbReference type="STRING" id="1314776.A0A165WW01"/>
<evidence type="ECO:0000313" key="1">
    <source>
        <dbReference type="EMBL" id="KZT31577.1"/>
    </source>
</evidence>
<organism evidence="1 2">
    <name type="scientific">Sistotremastrum suecicum HHB10207 ss-3</name>
    <dbReference type="NCBI Taxonomy" id="1314776"/>
    <lineage>
        <taxon>Eukaryota</taxon>
        <taxon>Fungi</taxon>
        <taxon>Dikarya</taxon>
        <taxon>Basidiomycota</taxon>
        <taxon>Agaricomycotina</taxon>
        <taxon>Agaricomycetes</taxon>
        <taxon>Sistotremastrales</taxon>
        <taxon>Sistotremastraceae</taxon>
        <taxon>Sistotremastrum</taxon>
    </lineage>
</organism>
<dbReference type="Proteomes" id="UP000076798">
    <property type="component" value="Unassembled WGS sequence"/>
</dbReference>
<dbReference type="EMBL" id="KV428527">
    <property type="protein sequence ID" value="KZT31577.1"/>
    <property type="molecule type" value="Genomic_DNA"/>
</dbReference>
<proteinExistence type="predicted"/>
<reference evidence="1 2" key="1">
    <citation type="journal article" date="2016" name="Mol. Biol. Evol.">
        <title>Comparative Genomics of Early-Diverging Mushroom-Forming Fungi Provides Insights into the Origins of Lignocellulose Decay Capabilities.</title>
        <authorList>
            <person name="Nagy L.G."/>
            <person name="Riley R."/>
            <person name="Tritt A."/>
            <person name="Adam C."/>
            <person name="Daum C."/>
            <person name="Floudas D."/>
            <person name="Sun H."/>
            <person name="Yadav J.S."/>
            <person name="Pangilinan J."/>
            <person name="Larsson K.H."/>
            <person name="Matsuura K."/>
            <person name="Barry K."/>
            <person name="Labutti K."/>
            <person name="Kuo R."/>
            <person name="Ohm R.A."/>
            <person name="Bhattacharya S.S."/>
            <person name="Shirouzu T."/>
            <person name="Yoshinaga Y."/>
            <person name="Martin F.M."/>
            <person name="Grigoriev I.V."/>
            <person name="Hibbett D.S."/>
        </authorList>
    </citation>
    <scope>NUCLEOTIDE SEQUENCE [LARGE SCALE GENOMIC DNA]</scope>
    <source>
        <strain evidence="1 2">HHB10207 ss-3</strain>
    </source>
</reference>
<accession>A0A165WW01</accession>
<evidence type="ECO:0000313" key="2">
    <source>
        <dbReference type="Proteomes" id="UP000076798"/>
    </source>
</evidence>
<feature type="non-terminal residue" evidence="1">
    <location>
        <position position="127"/>
    </location>
</feature>
<gene>
    <name evidence="1" type="ORF">SISSUDRAFT_964950</name>
</gene>
<dbReference type="AlphaFoldDB" id="A0A165WW01"/>
<keyword evidence="2" id="KW-1185">Reference proteome</keyword>
<name>A0A165WW01_9AGAM</name>